<dbReference type="RefSeq" id="XP_007709027.1">
    <property type="nucleotide sequence ID" value="XM_007710837.1"/>
</dbReference>
<proteinExistence type="predicted"/>
<dbReference type="HOGENOM" id="CLU_918300_0_0_1"/>
<sequence length="262" mass="28638">MSAGQHSNGKVTSCLRFARSDEGNGYGHNPEGDTKPMFVYACLVDNLDVLKSKAYDDVSRALNLETTRKLGEDECPVGYSEGLEQEGKEPMVFDIVDAKFAVYEEIPTGGGPTFQNLPPDLLSPLGTMLATLSTYLIAVNVGLPASAGDDMKKISEMLLGRLRKLLPAYIKTYSSLYCWKGKEAQPKDHPFTDAEKNAGWMFMICVSGAIGPISNVTEWLPKDVFDRAVSSLGYGVDVQVGEMVGQDVPRGYGIWEGNIFMR</sequence>
<dbReference type="EMBL" id="KI964559">
    <property type="protein sequence ID" value="EUC36700.1"/>
    <property type="molecule type" value="Genomic_DNA"/>
</dbReference>
<dbReference type="KEGG" id="bze:COCCADRAFT_23633"/>
<dbReference type="OrthoDB" id="3759404at2759"/>
<keyword evidence="2" id="KW-1185">Reference proteome</keyword>
<organism evidence="1 2">
    <name type="scientific">Cochliobolus carbonum (strain 26-R-13)</name>
    <name type="common">Maize leaf spot fungus</name>
    <name type="synonym">Bipolaris zeicola</name>
    <dbReference type="NCBI Taxonomy" id="930089"/>
    <lineage>
        <taxon>Eukaryota</taxon>
        <taxon>Fungi</taxon>
        <taxon>Dikarya</taxon>
        <taxon>Ascomycota</taxon>
        <taxon>Pezizomycotina</taxon>
        <taxon>Dothideomycetes</taxon>
        <taxon>Pleosporomycetidae</taxon>
        <taxon>Pleosporales</taxon>
        <taxon>Pleosporineae</taxon>
        <taxon>Pleosporaceae</taxon>
        <taxon>Bipolaris</taxon>
    </lineage>
</organism>
<evidence type="ECO:0000313" key="1">
    <source>
        <dbReference type="EMBL" id="EUC36700.1"/>
    </source>
</evidence>
<reference evidence="1 2" key="1">
    <citation type="journal article" date="2013" name="PLoS Genet.">
        <title>Comparative genome structure, secondary metabolite, and effector coding capacity across Cochliobolus pathogens.</title>
        <authorList>
            <person name="Condon B.J."/>
            <person name="Leng Y."/>
            <person name="Wu D."/>
            <person name="Bushley K.E."/>
            <person name="Ohm R.A."/>
            <person name="Otillar R."/>
            <person name="Martin J."/>
            <person name="Schackwitz W."/>
            <person name="Grimwood J."/>
            <person name="MohdZainudin N."/>
            <person name="Xue C."/>
            <person name="Wang R."/>
            <person name="Manning V.A."/>
            <person name="Dhillon B."/>
            <person name="Tu Z.J."/>
            <person name="Steffenson B.J."/>
            <person name="Salamov A."/>
            <person name="Sun H."/>
            <person name="Lowry S."/>
            <person name="LaButti K."/>
            <person name="Han J."/>
            <person name="Copeland A."/>
            <person name="Lindquist E."/>
            <person name="Barry K."/>
            <person name="Schmutz J."/>
            <person name="Baker S.E."/>
            <person name="Ciuffetti L.M."/>
            <person name="Grigoriev I.V."/>
            <person name="Zhong S."/>
            <person name="Turgeon B.G."/>
        </authorList>
    </citation>
    <scope>NUCLEOTIDE SEQUENCE [LARGE SCALE GENOMIC DNA]</scope>
    <source>
        <strain evidence="1 2">26-R-13</strain>
    </source>
</reference>
<dbReference type="AlphaFoldDB" id="W6YGV2"/>
<accession>W6YGV2</accession>
<dbReference type="GeneID" id="19145450"/>
<name>W6YGV2_COCC2</name>
<gene>
    <name evidence="1" type="ORF">COCCADRAFT_23633</name>
</gene>
<protein>
    <submittedName>
        <fullName evidence="1">Uncharacterized protein</fullName>
    </submittedName>
</protein>
<evidence type="ECO:0000313" key="2">
    <source>
        <dbReference type="Proteomes" id="UP000053841"/>
    </source>
</evidence>
<dbReference type="Proteomes" id="UP000053841">
    <property type="component" value="Unassembled WGS sequence"/>
</dbReference>